<keyword evidence="4" id="KW-0862">Zinc</keyword>
<dbReference type="SUPFAM" id="SSF57716">
    <property type="entry name" value="Glucocorticoid receptor-like (DNA-binding domain)"/>
    <property type="match status" value="1"/>
</dbReference>
<dbReference type="GO" id="GO:0008270">
    <property type="term" value="F:zinc ion binding"/>
    <property type="evidence" value="ECO:0007669"/>
    <property type="project" value="UniProtKB-KW"/>
</dbReference>
<dbReference type="OMA" id="SCCELID"/>
<keyword evidence="6" id="KW-0238">DNA-binding</keyword>
<dbReference type="AlphaFoldDB" id="A0A090L358"/>
<accession>A0A090L358</accession>
<dbReference type="InterPro" id="IPR051152">
    <property type="entry name" value="C.elegans_Orphan_NR"/>
</dbReference>
<keyword evidence="5" id="KW-0805">Transcription regulation</keyword>
<dbReference type="STRING" id="34506.A0A090L358"/>
<dbReference type="InterPro" id="IPR013088">
    <property type="entry name" value="Znf_NHR/GATA"/>
</dbReference>
<evidence type="ECO:0000256" key="7">
    <source>
        <dbReference type="ARBA" id="ARBA00023163"/>
    </source>
</evidence>
<evidence type="ECO:0000256" key="5">
    <source>
        <dbReference type="ARBA" id="ARBA00023015"/>
    </source>
</evidence>
<dbReference type="PRINTS" id="PR00047">
    <property type="entry name" value="STROIDFINGER"/>
</dbReference>
<evidence type="ECO:0000256" key="6">
    <source>
        <dbReference type="ARBA" id="ARBA00023125"/>
    </source>
</evidence>
<name>A0A090L358_STRRB</name>
<keyword evidence="2" id="KW-0479">Metal-binding</keyword>
<evidence type="ECO:0000256" key="1">
    <source>
        <dbReference type="ARBA" id="ARBA00005993"/>
    </source>
</evidence>
<reference evidence="12 13" key="1">
    <citation type="submission" date="2014-09" db="EMBL/GenBank/DDBJ databases">
        <authorList>
            <person name="Martin A.A."/>
        </authorList>
    </citation>
    <scope>NUCLEOTIDE SEQUENCE</scope>
    <source>
        <strain evidence="13">ED321</strain>
        <strain evidence="12">ED321 Heterogonic</strain>
    </source>
</reference>
<evidence type="ECO:0000259" key="11">
    <source>
        <dbReference type="PROSITE" id="PS51843"/>
    </source>
</evidence>
<evidence type="ECO:0000313" key="13">
    <source>
        <dbReference type="Proteomes" id="UP000035682"/>
    </source>
</evidence>
<reference evidence="14" key="2">
    <citation type="submission" date="2020-12" db="UniProtKB">
        <authorList>
            <consortium name="WormBaseParasite"/>
        </authorList>
    </citation>
    <scope>IDENTIFICATION</scope>
</reference>
<dbReference type="PROSITE" id="PS51030">
    <property type="entry name" value="NUCLEAR_REC_DBD_2"/>
    <property type="match status" value="1"/>
</dbReference>
<feature type="domain" description="NR LBD" evidence="11">
    <location>
        <begin position="105"/>
        <end position="405"/>
    </location>
</feature>
<dbReference type="WBParaSite" id="SRAE_1000246100.1">
    <property type="protein sequence ID" value="SRAE_1000246100.1"/>
    <property type="gene ID" value="WBGene00259076"/>
</dbReference>
<sequence>MSSINDSCLICEIPSCGYHLSINSCRSCSTFFKRTIRGNKKYRCRRNTKNCPVHYTIRQKCKYCRFQKCKKLGMVLRNSSKFCSDSSDGEFEENEIDRNKKYLNSNKDDVEKVIESYVNQCRFDSNTNLIIKNVVSTLEGSKLPIPKTPGIIYNPFQNICFGVNFYLSKVNENLDKINVKITKSITFRNYVIFSERCCCILSKSLMFSSEFASLSRNDKITLFKNIYPLINCLERSYTSIKCYGSTSKRNIVLFDNTQAYEDDFYEFTDTELSENYSSQAVDLFKNLHKLLINGVYKPMKELDLDEYEFAYLIGFALWSINRLPNITDDGIKVSKKVLKCLNDELHVYYYFTKRLENYANRVSHIVAIIGAAVNFCDMKKEVILTGKIFNFFDICKFIEESMGKDPSSCCELIDNVK</sequence>
<feature type="domain" description="Nuclear receptor" evidence="10">
    <location>
        <begin position="5"/>
        <end position="81"/>
    </location>
</feature>
<evidence type="ECO:0000313" key="14">
    <source>
        <dbReference type="WBParaSite" id="SRAE_1000246100.1"/>
    </source>
</evidence>
<dbReference type="WormBase" id="SRAE_1000246100">
    <property type="protein sequence ID" value="SRP06029"/>
    <property type="gene ID" value="WBGene00259076"/>
</dbReference>
<dbReference type="OrthoDB" id="5771769at2759"/>
<dbReference type="PROSITE" id="PS51843">
    <property type="entry name" value="NR_LBD"/>
    <property type="match status" value="1"/>
</dbReference>
<evidence type="ECO:0000256" key="3">
    <source>
        <dbReference type="ARBA" id="ARBA00022771"/>
    </source>
</evidence>
<dbReference type="CTD" id="36376571"/>
<dbReference type="InterPro" id="IPR035500">
    <property type="entry name" value="NHR-like_dom_sf"/>
</dbReference>
<dbReference type="GeneID" id="36376571"/>
<dbReference type="SMART" id="SM00430">
    <property type="entry name" value="HOLI"/>
    <property type="match status" value="1"/>
</dbReference>
<dbReference type="InterPro" id="IPR001628">
    <property type="entry name" value="Znf_hrmn_rcpt"/>
</dbReference>
<dbReference type="Proteomes" id="UP000035682">
    <property type="component" value="Unplaced"/>
</dbReference>
<keyword evidence="7" id="KW-0804">Transcription</keyword>
<keyword evidence="13" id="KW-1185">Reference proteome</keyword>
<evidence type="ECO:0000256" key="2">
    <source>
        <dbReference type="ARBA" id="ARBA00022723"/>
    </source>
</evidence>
<evidence type="ECO:0000313" key="15">
    <source>
        <dbReference type="WormBase" id="SRAE_1000246100"/>
    </source>
</evidence>
<evidence type="ECO:0000259" key="10">
    <source>
        <dbReference type="PROSITE" id="PS51030"/>
    </source>
</evidence>
<dbReference type="Pfam" id="PF00105">
    <property type="entry name" value="zf-C4"/>
    <property type="match status" value="1"/>
</dbReference>
<dbReference type="SUPFAM" id="SSF48508">
    <property type="entry name" value="Nuclear receptor ligand-binding domain"/>
    <property type="match status" value="1"/>
</dbReference>
<evidence type="ECO:0000256" key="8">
    <source>
        <dbReference type="ARBA" id="ARBA00023170"/>
    </source>
</evidence>
<dbReference type="RefSeq" id="XP_024503407.1">
    <property type="nucleotide sequence ID" value="XM_024649539.1"/>
</dbReference>
<evidence type="ECO:0000256" key="9">
    <source>
        <dbReference type="ARBA" id="ARBA00023242"/>
    </source>
</evidence>
<dbReference type="PANTHER" id="PTHR45680:SF23">
    <property type="entry name" value="NUCLEAR HORMONE RECEPTOR FAMILY"/>
    <property type="match status" value="1"/>
</dbReference>
<dbReference type="GO" id="GO:0003700">
    <property type="term" value="F:DNA-binding transcription factor activity"/>
    <property type="evidence" value="ECO:0007669"/>
    <property type="project" value="InterPro"/>
</dbReference>
<protein>
    <submittedName>
        <fullName evidence="12 14">Uncharacterized protein</fullName>
    </submittedName>
</protein>
<dbReference type="SMART" id="SM00399">
    <property type="entry name" value="ZnF_C4"/>
    <property type="match status" value="1"/>
</dbReference>
<dbReference type="EMBL" id="LN609528">
    <property type="protein sequence ID" value="CEF64206.1"/>
    <property type="molecule type" value="Genomic_DNA"/>
</dbReference>
<gene>
    <name evidence="12 14 15" type="ORF">SRAE_1000246100</name>
</gene>
<dbReference type="Gene3D" id="1.10.565.10">
    <property type="entry name" value="Retinoid X Receptor"/>
    <property type="match status" value="1"/>
</dbReference>
<proteinExistence type="inferred from homology"/>
<evidence type="ECO:0000313" key="12">
    <source>
        <dbReference type="EMBL" id="CEF64206.1"/>
    </source>
</evidence>
<keyword evidence="9" id="KW-0539">Nucleus</keyword>
<keyword evidence="3" id="KW-0863">Zinc-finger</keyword>
<comment type="similarity">
    <text evidence="1">Belongs to the nuclear hormone receptor family.</text>
</comment>
<keyword evidence="8 12" id="KW-0675">Receptor</keyword>
<dbReference type="PANTHER" id="PTHR45680">
    <property type="entry name" value="NUCLEAR HORMONE RECEPTOR FAMILY"/>
    <property type="match status" value="1"/>
</dbReference>
<evidence type="ECO:0000256" key="4">
    <source>
        <dbReference type="ARBA" id="ARBA00022833"/>
    </source>
</evidence>
<organism evidence="12">
    <name type="scientific">Strongyloides ratti</name>
    <name type="common">Parasitic roundworm</name>
    <dbReference type="NCBI Taxonomy" id="34506"/>
    <lineage>
        <taxon>Eukaryota</taxon>
        <taxon>Metazoa</taxon>
        <taxon>Ecdysozoa</taxon>
        <taxon>Nematoda</taxon>
        <taxon>Chromadorea</taxon>
        <taxon>Rhabditida</taxon>
        <taxon>Tylenchina</taxon>
        <taxon>Panagrolaimomorpha</taxon>
        <taxon>Strongyloidoidea</taxon>
        <taxon>Strongyloididae</taxon>
        <taxon>Strongyloides</taxon>
    </lineage>
</organism>
<dbReference type="InterPro" id="IPR000536">
    <property type="entry name" value="Nucl_hrmn_rcpt_lig-bd"/>
</dbReference>
<dbReference type="Pfam" id="PF00104">
    <property type="entry name" value="Hormone_recep"/>
    <property type="match status" value="1"/>
</dbReference>
<dbReference type="GO" id="GO:0043565">
    <property type="term" value="F:sequence-specific DNA binding"/>
    <property type="evidence" value="ECO:0007669"/>
    <property type="project" value="InterPro"/>
</dbReference>
<dbReference type="Gene3D" id="3.30.50.10">
    <property type="entry name" value="Erythroid Transcription Factor GATA-1, subunit A"/>
    <property type="match status" value="1"/>
</dbReference>